<accession>A0A147K4G1</accession>
<dbReference type="GO" id="GO:0006313">
    <property type="term" value="P:DNA transposition"/>
    <property type="evidence" value="ECO:0007669"/>
    <property type="project" value="InterPro"/>
</dbReference>
<dbReference type="PANTHER" id="PTHR34322:SF2">
    <property type="entry name" value="TRANSPOSASE IS200-LIKE DOMAIN-CONTAINING PROTEIN"/>
    <property type="match status" value="1"/>
</dbReference>
<name>A0A147K4G1_9BACI</name>
<dbReference type="GO" id="GO:0003677">
    <property type="term" value="F:DNA binding"/>
    <property type="evidence" value="ECO:0007669"/>
    <property type="project" value="InterPro"/>
</dbReference>
<dbReference type="SUPFAM" id="SSF143422">
    <property type="entry name" value="Transposase IS200-like"/>
    <property type="match status" value="1"/>
</dbReference>
<dbReference type="Pfam" id="PF01797">
    <property type="entry name" value="Y1_Tnp"/>
    <property type="match status" value="1"/>
</dbReference>
<dbReference type="AlphaFoldDB" id="A0A147K4G1"/>
<feature type="domain" description="Transposase IS200-like" evidence="1">
    <location>
        <begin position="9"/>
        <end position="123"/>
    </location>
</feature>
<dbReference type="InterPro" id="IPR036515">
    <property type="entry name" value="Transposase_17_sf"/>
</dbReference>
<dbReference type="GO" id="GO:0004803">
    <property type="term" value="F:transposase activity"/>
    <property type="evidence" value="ECO:0007669"/>
    <property type="project" value="InterPro"/>
</dbReference>
<dbReference type="PANTHER" id="PTHR34322">
    <property type="entry name" value="TRANSPOSASE, Y1_TNP DOMAIN-CONTAINING"/>
    <property type="match status" value="1"/>
</dbReference>
<evidence type="ECO:0000313" key="2">
    <source>
        <dbReference type="EMBL" id="KUP04255.1"/>
    </source>
</evidence>
<proteinExistence type="predicted"/>
<dbReference type="SMART" id="SM01321">
    <property type="entry name" value="Y1_Tnp"/>
    <property type="match status" value="1"/>
</dbReference>
<protein>
    <submittedName>
        <fullName evidence="2">Transposase</fullName>
    </submittedName>
</protein>
<evidence type="ECO:0000313" key="3">
    <source>
        <dbReference type="Proteomes" id="UP000074108"/>
    </source>
</evidence>
<sequence length="257" mass="30847">MPRKARSRCETRIYHIILRGINRQELFHDEEDRWEYVYILQKYSKTYNLNILAWCLMSNHVHFLCKEGDESISTTIKRIGVSFVQYYHRKYQTNGHLFQDRFKSENVTTIDYVLTVVRYIHQNPLKANMVKTVEEWKWSSCEAYYSTSTFDFVNTDFILNLFSKDRAVAVQRFREFNERVNDDQCLEDIPQSVQKLTDEEAKFQFQEILKGLEIPHVKSLPRERKMEILRQVKRVEGVSQRQVARIFGVSQKLVWRA</sequence>
<reference evidence="2 3" key="1">
    <citation type="journal article" date="2016" name="Front. Microbiol.">
        <title>Microevolution Analysis of Bacillus coahuilensis Unveils Differences in Phosphorus Acquisition Strategies and Their Regulation.</title>
        <authorList>
            <person name="Gomez-Lunar Z."/>
            <person name="Hernandez-Gonzalez I."/>
            <person name="Rodriguez-Torres M.D."/>
            <person name="Souza V."/>
            <person name="Olmedo-Alvarez G."/>
        </authorList>
    </citation>
    <scope>NUCLEOTIDE SEQUENCE [LARGE SCALE GENOMIC DNA]</scope>
    <source>
        <strain evidence="3">p1.1.43</strain>
    </source>
</reference>
<comment type="caution">
    <text evidence="2">The sequence shown here is derived from an EMBL/GenBank/DDBJ whole genome shotgun (WGS) entry which is preliminary data.</text>
</comment>
<organism evidence="2 3">
    <name type="scientific">Bacillus coahuilensis p1.1.43</name>
    <dbReference type="NCBI Taxonomy" id="1150625"/>
    <lineage>
        <taxon>Bacteria</taxon>
        <taxon>Bacillati</taxon>
        <taxon>Bacillota</taxon>
        <taxon>Bacilli</taxon>
        <taxon>Bacillales</taxon>
        <taxon>Bacillaceae</taxon>
        <taxon>Bacillus</taxon>
    </lineage>
</organism>
<dbReference type="RefSeq" id="WP_059351915.1">
    <property type="nucleotide sequence ID" value="NZ_LDYG01000052.1"/>
</dbReference>
<dbReference type="Gene3D" id="3.30.70.1290">
    <property type="entry name" value="Transposase IS200-like"/>
    <property type="match status" value="1"/>
</dbReference>
<dbReference type="OrthoDB" id="9788881at2"/>
<dbReference type="InterPro" id="IPR002686">
    <property type="entry name" value="Transposase_17"/>
</dbReference>
<dbReference type="EMBL" id="LDYG01000052">
    <property type="protein sequence ID" value="KUP04255.1"/>
    <property type="molecule type" value="Genomic_DNA"/>
</dbReference>
<gene>
    <name evidence="2" type="ORF">Q75_15775</name>
</gene>
<evidence type="ECO:0000259" key="1">
    <source>
        <dbReference type="SMART" id="SM01321"/>
    </source>
</evidence>
<keyword evidence="3" id="KW-1185">Reference proteome</keyword>
<dbReference type="Proteomes" id="UP000074108">
    <property type="component" value="Unassembled WGS sequence"/>
</dbReference>
<dbReference type="PATRIC" id="fig|1150625.3.peg.3297"/>